<organism evidence="2 3">
    <name type="scientific">Sorangium cellulosum</name>
    <name type="common">Polyangium cellulosum</name>
    <dbReference type="NCBI Taxonomy" id="56"/>
    <lineage>
        <taxon>Bacteria</taxon>
        <taxon>Pseudomonadati</taxon>
        <taxon>Myxococcota</taxon>
        <taxon>Polyangia</taxon>
        <taxon>Polyangiales</taxon>
        <taxon>Polyangiaceae</taxon>
        <taxon>Sorangium</taxon>
    </lineage>
</organism>
<dbReference type="OrthoDB" id="9768004at2"/>
<dbReference type="PANTHER" id="PTHR23150:SF19">
    <property type="entry name" value="FORMYLGLYCINE-GENERATING ENZYME"/>
    <property type="match status" value="1"/>
</dbReference>
<reference evidence="2 3" key="1">
    <citation type="submission" date="2015-09" db="EMBL/GenBank/DDBJ databases">
        <title>Sorangium comparison.</title>
        <authorList>
            <person name="Zaburannyi N."/>
            <person name="Bunk B."/>
            <person name="Overmann J."/>
            <person name="Mueller R."/>
        </authorList>
    </citation>
    <scope>NUCLEOTIDE SEQUENCE [LARGE SCALE GENOMIC DNA]</scope>
    <source>
        <strain evidence="2 3">So ce26</strain>
    </source>
</reference>
<name>A0A2L0EP99_SORCE</name>
<dbReference type="SUPFAM" id="SSF56436">
    <property type="entry name" value="C-type lectin-like"/>
    <property type="match status" value="1"/>
</dbReference>
<dbReference type="EMBL" id="CP012673">
    <property type="protein sequence ID" value="AUX41118.1"/>
    <property type="molecule type" value="Genomic_DNA"/>
</dbReference>
<dbReference type="AlphaFoldDB" id="A0A2L0EP99"/>
<dbReference type="Gene3D" id="3.90.1580.10">
    <property type="entry name" value="paralog of FGE (formylglycine-generating enzyme)"/>
    <property type="match status" value="1"/>
</dbReference>
<dbReference type="PANTHER" id="PTHR23150">
    <property type="entry name" value="SULFATASE MODIFYING FACTOR 1, 2"/>
    <property type="match status" value="1"/>
</dbReference>
<gene>
    <name evidence="2" type="ORF">SOCE26_025230</name>
</gene>
<dbReference type="InterPro" id="IPR016187">
    <property type="entry name" value="CTDL_fold"/>
</dbReference>
<dbReference type="InterPro" id="IPR042095">
    <property type="entry name" value="SUMF_sf"/>
</dbReference>
<feature type="domain" description="Sulfatase-modifying factor enzyme-like" evidence="1">
    <location>
        <begin position="373"/>
        <end position="483"/>
    </location>
</feature>
<evidence type="ECO:0000259" key="1">
    <source>
        <dbReference type="Pfam" id="PF03781"/>
    </source>
</evidence>
<dbReference type="Pfam" id="PF03781">
    <property type="entry name" value="FGE-sulfatase"/>
    <property type="match status" value="1"/>
</dbReference>
<dbReference type="Proteomes" id="UP000238348">
    <property type="component" value="Chromosome"/>
</dbReference>
<proteinExistence type="predicted"/>
<evidence type="ECO:0000313" key="2">
    <source>
        <dbReference type="EMBL" id="AUX41118.1"/>
    </source>
</evidence>
<dbReference type="GO" id="GO:0120147">
    <property type="term" value="F:formylglycine-generating oxidase activity"/>
    <property type="evidence" value="ECO:0007669"/>
    <property type="project" value="TreeGrafter"/>
</dbReference>
<accession>A0A2L0EP99</accession>
<dbReference type="InterPro" id="IPR036514">
    <property type="entry name" value="SGNH_hydro_sf"/>
</dbReference>
<sequence length="1023" mass="114528">MSNAGYMPPGIRFSNQRLERQGPAIDVTFDIQWSGSWGPGKRGHGFCDKNWDAAWVFFKYLISEPCYVSYAELAKLADAHELTEEERKWCQQHDLGDPEKLQTRLAERFDRGIVHDFFWIWWCRHNSPEERARETSSELRADRERKGVHVRRIKRGQQWALYLHDSPAQPYHRVQIEHCQERRALKLSVVKRWRHAQIIKVVHRPEEAAIDLAGDGTGVFIYRDAKALQIENGNAEYLGITLRCVLRDIPGMVESSLALWPFGLEMVYVPEGPFWLGDPLHPKAQHRPRNCFFDSLAPEQSGNRAYQVDSEGPIDVGPPGAKPPRGVTKLLWYDNDDDARGAGDHPRIHAQESKLPEERWEEGRIGEGFPKGFAAYYVMKRQVTQGEYAAFINTLNGGKDESYGQLVRYAWDGAGSNRGTIQLPDTESNDRIAWRPLRANNHMSWADAMAFAAWAGLRPMTELEYEKACRGPKDPVPGEFAWGKGVDKQRYATVILGEEDGTEVACGSCNINMRDTPFKGGDGGHGPVRDDAFDMRGRPSRSPLSTSAIWLFKRTDKKSDDGERLCEREDRGLSHYGIAALTGNLWELCVTVGTREGRAFRGAHGLGELTEHGEAPYDELGWPDQTARSVSWRGGSWYTAWQRGFIAARPYGNGAPGFFLRSHDAGFRAVRSAPRGSGTTLPSEERQHVQRATITLRDPAKLLSWLPPARARAYSVDDKLAAALHDMSLNEYRDALETAHSRVYETALEFRQHGCNLSSAPLAEMINGMCRHLPAGSTILGIGDGIGDDHCSFLEILRYLVSMYRPDQDIKVVNAGMIGLTTPELVAHFARLVNSIRPPERPAEDAQKILSSAPKGEPDFARFFLEDSFSPERSPKENAPTVIICHAGLNDALRLVGLEGRTRIGIEETRANLRALRALAKRLPGPPRWVWMVATDVVSEKDDVLIQPDLPARLSTEDLGEVARAVRDAAEHGDELLDLDELRGAHGHPSAPLIEGRSMLETTQQLAMVTVIEAITRLMARAT</sequence>
<protein>
    <recommendedName>
        <fullName evidence="1">Sulfatase-modifying factor enzyme-like domain-containing protein</fullName>
    </recommendedName>
</protein>
<dbReference type="InterPro" id="IPR005532">
    <property type="entry name" value="SUMF_dom"/>
</dbReference>
<dbReference type="GO" id="GO:0016788">
    <property type="term" value="F:hydrolase activity, acting on ester bonds"/>
    <property type="evidence" value="ECO:0007669"/>
    <property type="project" value="UniProtKB-ARBA"/>
</dbReference>
<dbReference type="RefSeq" id="WP_104978981.1">
    <property type="nucleotide sequence ID" value="NZ_CP012673.1"/>
</dbReference>
<evidence type="ECO:0000313" key="3">
    <source>
        <dbReference type="Proteomes" id="UP000238348"/>
    </source>
</evidence>
<dbReference type="Gene3D" id="3.40.50.1110">
    <property type="entry name" value="SGNH hydrolase"/>
    <property type="match status" value="1"/>
</dbReference>
<dbReference type="InterPro" id="IPR051043">
    <property type="entry name" value="Sulfatase_Mod_Factor_Kinase"/>
</dbReference>
<dbReference type="SUPFAM" id="SSF52266">
    <property type="entry name" value="SGNH hydrolase"/>
    <property type="match status" value="1"/>
</dbReference>